<name>A0A383W1V6_TETOB</name>
<accession>A0A383W1V6</accession>
<evidence type="ECO:0000256" key="1">
    <source>
        <dbReference type="ARBA" id="ARBA00004430"/>
    </source>
</evidence>
<sequence>MEQEAPVPPLLLAAQQLGVGWWAHYVLPLLVGHKSAAAATLSCKQLRKLCQGGQQALQLDGSALQETAAVPRIPAHFPACRKLTVVPRSSDDLAFHLPDALDALTGMTSLFTLTVDVLDAAGTADPCAMVLSLQGARRLLAAAQLAQAAPPAAAAAAAVSKAVMGPPFALQLTLHKPTDIEGQRHAHPQVWQAIGQLPGLDSLQISVASTGVRSSAAHLLSVDVLMPPSSMAHVSALANLASTLHTLLVEPSLDQQQNSQTADYSAFGSLSRLTCLGLPLAAERQGLSSVRSCCQLQELSLLFHGAAGAAQHVTLQPSELDAFSQLTQLTRLSLNSTACEGSAGWSFLSSLWQLRELVVGPRLPYTVVATLEHLTCLTALTCGWEQEEGLPQTTSRCAAVRELAALEGATPLWAFPGLTTLIQCVPWDPAVLPSAAEFCTQLNSLQMLLEFGGSDVCQVGSLRDSAPAAERMAGVGSLAALQHFTHLDFAVDDNAEVCAVSEVQRVKLLFLVVPVGSSCTLQGSAVGLVAMKQQQDLSLELPDSISSSLQEADVQLLLSAVRHVQCVCFRVQGPHVQAVHGVVL</sequence>
<dbReference type="AlphaFoldDB" id="A0A383W1V6"/>
<dbReference type="SUPFAM" id="SSF52058">
    <property type="entry name" value="L domain-like"/>
    <property type="match status" value="1"/>
</dbReference>
<reference evidence="2 3" key="1">
    <citation type="submission" date="2016-10" db="EMBL/GenBank/DDBJ databases">
        <authorList>
            <person name="Cai Z."/>
        </authorList>
    </citation>
    <scope>NUCLEOTIDE SEQUENCE [LARGE SCALE GENOMIC DNA]</scope>
</reference>
<dbReference type="Gene3D" id="3.80.10.10">
    <property type="entry name" value="Ribonuclease Inhibitor"/>
    <property type="match status" value="1"/>
</dbReference>
<gene>
    <name evidence="2" type="ORF">BQ4739_LOCUS11786</name>
</gene>
<keyword evidence="3" id="KW-1185">Reference proteome</keyword>
<protein>
    <submittedName>
        <fullName evidence="2">Uncharacterized protein</fullName>
    </submittedName>
</protein>
<proteinExistence type="predicted"/>
<organism evidence="2 3">
    <name type="scientific">Tetradesmus obliquus</name>
    <name type="common">Green alga</name>
    <name type="synonym">Acutodesmus obliquus</name>
    <dbReference type="NCBI Taxonomy" id="3088"/>
    <lineage>
        <taxon>Eukaryota</taxon>
        <taxon>Viridiplantae</taxon>
        <taxon>Chlorophyta</taxon>
        <taxon>core chlorophytes</taxon>
        <taxon>Chlorophyceae</taxon>
        <taxon>CS clade</taxon>
        <taxon>Sphaeropleales</taxon>
        <taxon>Scenedesmaceae</taxon>
        <taxon>Tetradesmus</taxon>
    </lineage>
</organism>
<dbReference type="Proteomes" id="UP000256970">
    <property type="component" value="Unassembled WGS sequence"/>
</dbReference>
<dbReference type="EMBL" id="FNXT01001064">
    <property type="protein sequence ID" value="SZX71658.1"/>
    <property type="molecule type" value="Genomic_DNA"/>
</dbReference>
<evidence type="ECO:0000313" key="2">
    <source>
        <dbReference type="EMBL" id="SZX71658.1"/>
    </source>
</evidence>
<dbReference type="InterPro" id="IPR032675">
    <property type="entry name" value="LRR_dom_sf"/>
</dbReference>
<dbReference type="GO" id="GO:0005930">
    <property type="term" value="C:axoneme"/>
    <property type="evidence" value="ECO:0007669"/>
    <property type="project" value="UniProtKB-SubCell"/>
</dbReference>
<evidence type="ECO:0000313" key="3">
    <source>
        <dbReference type="Proteomes" id="UP000256970"/>
    </source>
</evidence>
<comment type="subcellular location">
    <subcellularLocation>
        <location evidence="1">Cytoplasm</location>
        <location evidence="1">Cytoskeleton</location>
        <location evidence="1">Cilium axoneme</location>
    </subcellularLocation>
</comment>